<evidence type="ECO:0000256" key="4">
    <source>
        <dbReference type="ARBA" id="ARBA00038402"/>
    </source>
</evidence>
<feature type="compositionally biased region" description="Basic and acidic residues" evidence="5">
    <location>
        <begin position="9"/>
        <end position="35"/>
    </location>
</feature>
<comment type="similarity">
    <text evidence="4">Belongs to the eukaryotic/archaeal RNase P protein component 4 family.</text>
</comment>
<reference evidence="6" key="1">
    <citation type="submission" date="2016-06" db="EMBL/GenBank/DDBJ databases">
        <authorList>
            <person name="Cuomo C."/>
            <person name="Litvintseva A."/>
            <person name="Heitman J."/>
            <person name="Chen Y."/>
            <person name="Sun S."/>
            <person name="Springer D."/>
            <person name="Dromer F."/>
            <person name="Young S."/>
            <person name="Zeng Q."/>
            <person name="Chapman S."/>
            <person name="Gujja S."/>
            <person name="Saif S."/>
            <person name="Birren B."/>
        </authorList>
    </citation>
    <scope>NUCLEOTIDE SEQUENCE</scope>
    <source>
        <strain evidence="6">CBS 7841</strain>
    </source>
</reference>
<dbReference type="GO" id="GO:0005655">
    <property type="term" value="C:nucleolar ribonuclease P complex"/>
    <property type="evidence" value="ECO:0007669"/>
    <property type="project" value="TreeGrafter"/>
</dbReference>
<evidence type="ECO:0000256" key="3">
    <source>
        <dbReference type="ARBA" id="ARBA00022833"/>
    </source>
</evidence>
<dbReference type="PANTHER" id="PTHR14742">
    <property type="entry name" value="RIBONUCLEASE P SUBUNIT P21"/>
    <property type="match status" value="1"/>
</dbReference>
<feature type="region of interest" description="Disordered" evidence="5">
    <location>
        <begin position="1"/>
        <end position="35"/>
    </location>
</feature>
<evidence type="ECO:0000313" key="7">
    <source>
        <dbReference type="Proteomes" id="UP000094043"/>
    </source>
</evidence>
<dbReference type="EMBL" id="CP143786">
    <property type="protein sequence ID" value="WVN87186.1"/>
    <property type="molecule type" value="Genomic_DNA"/>
</dbReference>
<organism evidence="6 7">
    <name type="scientific">Cryptococcus depauperatus CBS 7841</name>
    <dbReference type="NCBI Taxonomy" id="1295531"/>
    <lineage>
        <taxon>Eukaryota</taxon>
        <taxon>Fungi</taxon>
        <taxon>Dikarya</taxon>
        <taxon>Basidiomycota</taxon>
        <taxon>Agaricomycotina</taxon>
        <taxon>Tremellomycetes</taxon>
        <taxon>Tremellales</taxon>
        <taxon>Cryptococcaceae</taxon>
        <taxon>Cryptococcus</taxon>
    </lineage>
</organism>
<dbReference type="GO" id="GO:0046872">
    <property type="term" value="F:metal ion binding"/>
    <property type="evidence" value="ECO:0007669"/>
    <property type="project" value="UniProtKB-KW"/>
</dbReference>
<evidence type="ECO:0000256" key="2">
    <source>
        <dbReference type="ARBA" id="ARBA00022723"/>
    </source>
</evidence>
<accession>A0AAJ8JRQ4</accession>
<dbReference type="GO" id="GO:0008033">
    <property type="term" value="P:tRNA processing"/>
    <property type="evidence" value="ECO:0007669"/>
    <property type="project" value="UniProtKB-KW"/>
</dbReference>
<dbReference type="Pfam" id="PF04032">
    <property type="entry name" value="Rpr2"/>
    <property type="match status" value="1"/>
</dbReference>
<dbReference type="GeneID" id="91086575"/>
<keyword evidence="3" id="KW-0862">Zinc</keyword>
<dbReference type="InterPro" id="IPR007175">
    <property type="entry name" value="Rpr2/Snm1/Rpp21"/>
</dbReference>
<proteinExistence type="inferred from homology"/>
<keyword evidence="7" id="KW-1185">Reference proteome</keyword>
<evidence type="ECO:0000256" key="5">
    <source>
        <dbReference type="SAM" id="MobiDB-lite"/>
    </source>
</evidence>
<dbReference type="Proteomes" id="UP000094043">
    <property type="component" value="Chromosome 3"/>
</dbReference>
<name>A0AAJ8JRQ4_9TREE</name>
<keyword evidence="1" id="KW-0819">tRNA processing</keyword>
<evidence type="ECO:0000256" key="1">
    <source>
        <dbReference type="ARBA" id="ARBA00022694"/>
    </source>
</evidence>
<keyword evidence="2" id="KW-0479">Metal-binding</keyword>
<sequence length="273" mass="30955">MIQPAPKITKQEKAKEDLLNDSKEKGKAYKSKKQEATLPTIPNKDLFHRINFSYQAAVFLQNLGSSYKPLLQTVEQEVSIIVNKKGKKRALEYESVPKQDEDQGARFRKLARLAMRQCRVMVAHNQIKLDPNMKRSICKTCGTILVPGTTARIRNRSNNQTVHQSQTTCLSCATTFSIPTPPNATLSCDSLRSDEALWTKRGRKIVQNSKIPFHEKEVIDDAVYNDKEQEREGHTLWRGEEKIRGWGVCLANDNDKELNVATEDAQVDDVPFG</sequence>
<evidence type="ECO:0000313" key="6">
    <source>
        <dbReference type="EMBL" id="WVN87186.1"/>
    </source>
</evidence>
<reference evidence="6" key="2">
    <citation type="journal article" date="2022" name="Elife">
        <title>Obligate sexual reproduction of a homothallic fungus closely related to the Cryptococcus pathogenic species complex.</title>
        <authorList>
            <person name="Passer A.R."/>
            <person name="Clancey S.A."/>
            <person name="Shea T."/>
            <person name="David-Palma M."/>
            <person name="Averette A.F."/>
            <person name="Boekhout T."/>
            <person name="Porcel B.M."/>
            <person name="Nowrousian M."/>
            <person name="Cuomo C.A."/>
            <person name="Sun S."/>
            <person name="Heitman J."/>
            <person name="Coelho M.A."/>
        </authorList>
    </citation>
    <scope>NUCLEOTIDE SEQUENCE</scope>
    <source>
        <strain evidence="6">CBS 7841</strain>
    </source>
</reference>
<dbReference type="PANTHER" id="PTHR14742:SF0">
    <property type="entry name" value="RIBONUCLEASE P PROTEIN SUBUNIT P21"/>
    <property type="match status" value="1"/>
</dbReference>
<dbReference type="Gene3D" id="6.20.50.20">
    <property type="match status" value="1"/>
</dbReference>
<protein>
    <submittedName>
        <fullName evidence="6">Uncharacterized protein</fullName>
    </submittedName>
</protein>
<gene>
    <name evidence="6" type="ORF">L203_102363</name>
</gene>
<dbReference type="AlphaFoldDB" id="A0AAJ8JRQ4"/>
<dbReference type="KEGG" id="cdep:91086575"/>
<dbReference type="RefSeq" id="XP_066067886.1">
    <property type="nucleotide sequence ID" value="XM_066211789.1"/>
</dbReference>
<reference evidence="6" key="3">
    <citation type="submission" date="2024-01" db="EMBL/GenBank/DDBJ databases">
        <authorList>
            <person name="Coelho M.A."/>
            <person name="David-Palma M."/>
            <person name="Shea T."/>
            <person name="Sun S."/>
            <person name="Cuomo C.A."/>
            <person name="Heitman J."/>
        </authorList>
    </citation>
    <scope>NUCLEOTIDE SEQUENCE</scope>
    <source>
        <strain evidence="6">CBS 7841</strain>
    </source>
</reference>